<organism evidence="1 2">
    <name type="scientific">Variovorax guangxiensis</name>
    <dbReference type="NCBI Taxonomy" id="1775474"/>
    <lineage>
        <taxon>Bacteria</taxon>
        <taxon>Pseudomonadati</taxon>
        <taxon>Pseudomonadota</taxon>
        <taxon>Betaproteobacteria</taxon>
        <taxon>Burkholderiales</taxon>
        <taxon>Comamonadaceae</taxon>
        <taxon>Variovorax</taxon>
    </lineage>
</organism>
<comment type="caution">
    <text evidence="1">The sequence shown here is derived from an EMBL/GenBank/DDBJ whole genome shotgun (WGS) entry which is preliminary data.</text>
</comment>
<dbReference type="PANTHER" id="PTHR21174:SF0">
    <property type="entry name" value="HD PHOSPHOHYDROLASE FAMILY PROTEIN-RELATED"/>
    <property type="match status" value="1"/>
</dbReference>
<accession>A0A502DPX7</accession>
<dbReference type="SUPFAM" id="SSF109604">
    <property type="entry name" value="HD-domain/PDEase-like"/>
    <property type="match status" value="1"/>
</dbReference>
<name>A0A502DPX7_9BURK</name>
<protein>
    <submittedName>
        <fullName evidence="1">N-methyl-D-aspartate receptor NMDAR2C subunit</fullName>
    </submittedName>
</protein>
<dbReference type="Proteomes" id="UP000319212">
    <property type="component" value="Unassembled WGS sequence"/>
</dbReference>
<gene>
    <name evidence="1" type="ORF">EAH82_11710</name>
</gene>
<dbReference type="InterPro" id="IPR009218">
    <property type="entry name" value="HD_phosphohydro"/>
</dbReference>
<dbReference type="RefSeq" id="WP_140842008.1">
    <property type="nucleotide sequence ID" value="NZ_RCZI01000003.1"/>
</dbReference>
<proteinExistence type="predicted"/>
<reference evidence="1 2" key="1">
    <citation type="journal article" date="2019" name="Environ. Microbiol.">
        <title>Species interactions and distinct microbial communities in high Arctic permafrost affected cryosols are associated with the CH4 and CO2 gas fluxes.</title>
        <authorList>
            <person name="Altshuler I."/>
            <person name="Hamel J."/>
            <person name="Turney S."/>
            <person name="Magnuson E."/>
            <person name="Levesque R."/>
            <person name="Greer C."/>
            <person name="Whyte L.G."/>
        </authorList>
    </citation>
    <scope>NUCLEOTIDE SEQUENCE [LARGE SCALE GENOMIC DNA]</scope>
    <source>
        <strain evidence="1 2">S06.C</strain>
    </source>
</reference>
<dbReference type="OrthoDB" id="9808993at2"/>
<evidence type="ECO:0000313" key="1">
    <source>
        <dbReference type="EMBL" id="TPG27448.1"/>
    </source>
</evidence>
<dbReference type="PIRSF" id="PIRSF035170">
    <property type="entry name" value="HD_phosphohydro"/>
    <property type="match status" value="1"/>
</dbReference>
<dbReference type="PANTHER" id="PTHR21174">
    <property type="match status" value="1"/>
</dbReference>
<evidence type="ECO:0000313" key="2">
    <source>
        <dbReference type="Proteomes" id="UP000319212"/>
    </source>
</evidence>
<dbReference type="AlphaFoldDB" id="A0A502DPX7"/>
<sequence>MSTPAAFDVHWRTAWSALGIDAPPATLRDALLARYAEPHRRYHTLQHLGECLDAFERERTRAQRPGEVALALWFHDAVYDLQAQDNELQSANWARDALRAAGIDAAAAQRVHDLVMATTHDALPVDADAQLMVDIDLSILGAPAERFAEYERQIRAEYAHVPPEVFEPRRRLILGHFLARDPLYQTPVMRARCEAQARTNLRGAIGD</sequence>
<keyword evidence="1" id="KW-0675">Receptor</keyword>
<dbReference type="EMBL" id="RCZI01000003">
    <property type="protein sequence ID" value="TPG27448.1"/>
    <property type="molecule type" value="Genomic_DNA"/>
</dbReference>